<dbReference type="AlphaFoldDB" id="A0AA36G2B4"/>
<accession>A0AA36G2B4</accession>
<keyword evidence="1" id="KW-0732">Signal</keyword>
<dbReference type="EMBL" id="CATQJA010002642">
    <property type="protein sequence ID" value="CAJ0576075.1"/>
    <property type="molecule type" value="Genomic_DNA"/>
</dbReference>
<gene>
    <name evidence="3" type="ORF">MSPICULIGERA_LOCUS14374</name>
    <name evidence="2" type="ORF">MSPICULIGERA_LOCUS6298</name>
</gene>
<feature type="signal peptide" evidence="1">
    <location>
        <begin position="1"/>
        <end position="20"/>
    </location>
</feature>
<protein>
    <recommendedName>
        <fullName evidence="5">Protein quiver</fullName>
    </recommendedName>
</protein>
<comment type="caution">
    <text evidence="3">The sequence shown here is derived from an EMBL/GenBank/DDBJ whole genome shotgun (WGS) entry which is preliminary data.</text>
</comment>
<reference evidence="3" key="1">
    <citation type="submission" date="2023-06" db="EMBL/GenBank/DDBJ databases">
        <authorList>
            <person name="Delattre M."/>
        </authorList>
    </citation>
    <scope>NUCLEOTIDE SEQUENCE</scope>
    <source>
        <strain evidence="3">AF72</strain>
    </source>
</reference>
<feature type="chain" id="PRO_5041588919" description="Protein quiver" evidence="1">
    <location>
        <begin position="21"/>
        <end position="130"/>
    </location>
</feature>
<evidence type="ECO:0000256" key="1">
    <source>
        <dbReference type="SAM" id="SignalP"/>
    </source>
</evidence>
<evidence type="ECO:0008006" key="5">
    <source>
        <dbReference type="Google" id="ProtNLM"/>
    </source>
</evidence>
<evidence type="ECO:0000313" key="4">
    <source>
        <dbReference type="Proteomes" id="UP001177023"/>
    </source>
</evidence>
<organism evidence="3 4">
    <name type="scientific">Mesorhabditis spiculigera</name>
    <dbReference type="NCBI Taxonomy" id="96644"/>
    <lineage>
        <taxon>Eukaryota</taxon>
        <taxon>Metazoa</taxon>
        <taxon>Ecdysozoa</taxon>
        <taxon>Nematoda</taxon>
        <taxon>Chromadorea</taxon>
        <taxon>Rhabditida</taxon>
        <taxon>Rhabditina</taxon>
        <taxon>Rhabditomorpha</taxon>
        <taxon>Rhabditoidea</taxon>
        <taxon>Rhabditidae</taxon>
        <taxon>Mesorhabditinae</taxon>
        <taxon>Mesorhabditis</taxon>
    </lineage>
</organism>
<proteinExistence type="predicted"/>
<name>A0AA36G2B4_9BILA</name>
<evidence type="ECO:0000313" key="2">
    <source>
        <dbReference type="EMBL" id="CAJ0567759.1"/>
    </source>
</evidence>
<sequence>MSRTLQLCLFLAVLSTVALGRKCYNCSSFDPHCDDNYARYLIDCPPIKVNGQEKLVVGCRKIDQWVYDEHTMFRECAYTGRDVSNKQSKGSLGITRISNQCKDKDGCNSAPTQPLMLLLPALFLLVALFH</sequence>
<dbReference type="Proteomes" id="UP001177023">
    <property type="component" value="Unassembled WGS sequence"/>
</dbReference>
<keyword evidence="4" id="KW-1185">Reference proteome</keyword>
<feature type="non-terminal residue" evidence="3">
    <location>
        <position position="130"/>
    </location>
</feature>
<evidence type="ECO:0000313" key="3">
    <source>
        <dbReference type="EMBL" id="CAJ0576075.1"/>
    </source>
</evidence>
<dbReference type="EMBL" id="CATQJA010001558">
    <property type="protein sequence ID" value="CAJ0567759.1"/>
    <property type="molecule type" value="Genomic_DNA"/>
</dbReference>